<reference evidence="2 3" key="1">
    <citation type="submission" date="2018-08" db="EMBL/GenBank/DDBJ databases">
        <title>Muricauda nanhaiensis sp. nov., isolated from seawater of the South China Sea.</title>
        <authorList>
            <person name="Dang Y."/>
        </authorList>
    </citation>
    <scope>NUCLEOTIDE SEQUENCE [LARGE SCALE GENOMIC DNA]</scope>
    <source>
        <strain evidence="2 3">SM1704</strain>
    </source>
</reference>
<keyword evidence="1" id="KW-0812">Transmembrane</keyword>
<keyword evidence="1" id="KW-0472">Membrane</keyword>
<dbReference type="Proteomes" id="UP000261828">
    <property type="component" value="Unassembled WGS sequence"/>
</dbReference>
<organism evidence="2 3">
    <name type="scientific">Flagellimonas nanhaiensis</name>
    <dbReference type="NCBI Taxonomy" id="2292706"/>
    <lineage>
        <taxon>Bacteria</taxon>
        <taxon>Pseudomonadati</taxon>
        <taxon>Bacteroidota</taxon>
        <taxon>Flavobacteriia</taxon>
        <taxon>Flavobacteriales</taxon>
        <taxon>Flavobacteriaceae</taxon>
        <taxon>Flagellimonas</taxon>
    </lineage>
</organism>
<evidence type="ECO:0000313" key="3">
    <source>
        <dbReference type="Proteomes" id="UP000261828"/>
    </source>
</evidence>
<protein>
    <submittedName>
        <fullName evidence="2">Uncharacterized protein</fullName>
    </submittedName>
</protein>
<dbReference type="AlphaFoldDB" id="A0A371JTU9"/>
<feature type="transmembrane region" description="Helical" evidence="1">
    <location>
        <begin position="139"/>
        <end position="164"/>
    </location>
</feature>
<evidence type="ECO:0000256" key="1">
    <source>
        <dbReference type="SAM" id="Phobius"/>
    </source>
</evidence>
<dbReference type="EMBL" id="QTJX01000001">
    <property type="protein sequence ID" value="RDY61241.1"/>
    <property type="molecule type" value="Genomic_DNA"/>
</dbReference>
<evidence type="ECO:0000313" key="2">
    <source>
        <dbReference type="EMBL" id="RDY61241.1"/>
    </source>
</evidence>
<keyword evidence="3" id="KW-1185">Reference proteome</keyword>
<keyword evidence="1" id="KW-1133">Transmembrane helix</keyword>
<comment type="caution">
    <text evidence="2">The sequence shown here is derived from an EMBL/GenBank/DDBJ whole genome shotgun (WGS) entry which is preliminary data.</text>
</comment>
<feature type="transmembrane region" description="Helical" evidence="1">
    <location>
        <begin position="106"/>
        <end position="127"/>
    </location>
</feature>
<feature type="transmembrane region" description="Helical" evidence="1">
    <location>
        <begin position="15"/>
        <end position="35"/>
    </location>
</feature>
<sequence length="210" mass="23463">MLNMVWDKELASEEFLGIFGLCYIPLGLAFTFSVFREFGHSNTDQLYLALPVSIPERLVSKWFSTTVLYTIAFSLVAIVVGVFAVTVGIILFGVDFSFSAIFSEKYWTIVGTYFIIQPIFMVGAITFSKNKIGKTILSIGILFLGFFLFNLVLFVLFNQGLGVFSNDGLGSVAFDRASSDFSLIGRWFYGILFGPLLLVVAYFKMVEKEV</sequence>
<feature type="transmembrane region" description="Helical" evidence="1">
    <location>
        <begin position="67"/>
        <end position="94"/>
    </location>
</feature>
<name>A0A371JTU9_9FLAO</name>
<accession>A0A371JTU9</accession>
<feature type="transmembrane region" description="Helical" evidence="1">
    <location>
        <begin position="184"/>
        <end position="203"/>
    </location>
</feature>
<gene>
    <name evidence="2" type="ORF">DX873_03480</name>
</gene>
<proteinExistence type="predicted"/>